<comment type="subcellular location">
    <subcellularLocation>
        <location evidence="7">Cytoplasm</location>
    </subcellularLocation>
</comment>
<keyword evidence="4 7" id="KW-0560">Oxidoreductase</keyword>
<evidence type="ECO:0000313" key="9">
    <source>
        <dbReference type="Proteomes" id="UP000664288"/>
    </source>
</evidence>
<dbReference type="NCBIfam" id="TIGR00557">
    <property type="entry name" value="pdxA"/>
    <property type="match status" value="1"/>
</dbReference>
<feature type="binding site" evidence="7">
    <location>
        <position position="158"/>
    </location>
    <ligand>
        <name>substrate</name>
    </ligand>
</feature>
<accession>A0ABS3J967</accession>
<evidence type="ECO:0000256" key="6">
    <source>
        <dbReference type="ARBA" id="ARBA00023096"/>
    </source>
</evidence>
<evidence type="ECO:0000256" key="2">
    <source>
        <dbReference type="ARBA" id="ARBA00022723"/>
    </source>
</evidence>
<gene>
    <name evidence="7 8" type="primary">pdxA</name>
    <name evidence="8" type="ORF">J1C47_21410</name>
</gene>
<keyword evidence="5 7" id="KW-0520">NAD</keyword>
<dbReference type="EC" id="1.1.1.262" evidence="7"/>
<feature type="binding site" evidence="7">
    <location>
        <position position="159"/>
    </location>
    <ligand>
        <name>substrate</name>
    </ligand>
</feature>
<keyword evidence="9" id="KW-1185">Reference proteome</keyword>
<dbReference type="Gene3D" id="3.40.718.10">
    <property type="entry name" value="Isopropylmalate Dehydrogenase"/>
    <property type="match status" value="1"/>
</dbReference>
<comment type="function">
    <text evidence="7">Catalyzes the NAD(P)-dependent oxidation of 4-(phosphooxy)-L-threonine (HTP) into 2-amino-3-oxo-4-(phosphooxy)butyric acid which spontaneously decarboxylates to form 3-amino-2-oxopropyl phosphate (AHAP).</text>
</comment>
<dbReference type="GO" id="GO:0050570">
    <property type="term" value="F:4-hydroxythreonine-4-phosphate dehydrogenase activity"/>
    <property type="evidence" value="ECO:0007669"/>
    <property type="project" value="UniProtKB-EC"/>
</dbReference>
<comment type="similarity">
    <text evidence="7">Belongs to the PdxA family.</text>
</comment>
<evidence type="ECO:0000256" key="4">
    <source>
        <dbReference type="ARBA" id="ARBA00023002"/>
    </source>
</evidence>
<evidence type="ECO:0000256" key="1">
    <source>
        <dbReference type="ARBA" id="ARBA00022490"/>
    </source>
</evidence>
<comment type="cofactor">
    <cofactor evidence="7">
        <name>Zn(2+)</name>
        <dbReference type="ChEBI" id="CHEBI:29105"/>
    </cofactor>
    <cofactor evidence="7">
        <name>Mg(2+)</name>
        <dbReference type="ChEBI" id="CHEBI:18420"/>
    </cofactor>
    <cofactor evidence="7">
        <name>Co(2+)</name>
        <dbReference type="ChEBI" id="CHEBI:48828"/>
    </cofactor>
    <text evidence="7">Binds 1 divalent metal cation per subunit. Can use ions such as Zn(2+), Mg(2+) or Co(2+).</text>
</comment>
<proteinExistence type="inferred from homology"/>
<evidence type="ECO:0000256" key="5">
    <source>
        <dbReference type="ARBA" id="ARBA00023027"/>
    </source>
</evidence>
<sequence>MTDPLPGNAPAPLAVTLGEPSGVGPDIVLMLKAAETARGAAAGTDVGAAPLPPLFVLADPAMLFARAERLGLLDRLSFTTIAAPEDAAAVPSNALAVLPLAHRQSEAPGTPQAENGAGTIEAIDRATAFALSKRAGAIVTGPIDKKALYDVGFRHPGHTEYLAELCAEAAATPLMPVMLLTGPELSCVPVTIHVPISAVPQMLSTALIVATCRIVAADYRRRLKVARPRLAVAGLNPHAGEKGAIGREDETVVRPAVEALRAEGIDVVGPLPADTMFHPPARARYDVAVCMYHDQALIPAKTLAFDATVNVTLGLPIIRTSPDHGTAADIAGSGKARPDSFRAAILLAARMARAEAAAASA</sequence>
<dbReference type="SUPFAM" id="SSF53659">
    <property type="entry name" value="Isocitrate/Isopropylmalate dehydrogenase-like"/>
    <property type="match status" value="1"/>
</dbReference>
<feature type="binding site" evidence="7">
    <location>
        <position position="310"/>
    </location>
    <ligand>
        <name>substrate</name>
    </ligand>
</feature>
<dbReference type="PANTHER" id="PTHR30004:SF6">
    <property type="entry name" value="D-THREONATE 4-PHOSPHATE DEHYDROGENASE"/>
    <property type="match status" value="1"/>
</dbReference>
<dbReference type="InterPro" id="IPR005255">
    <property type="entry name" value="PdxA_fam"/>
</dbReference>
<keyword evidence="2 7" id="KW-0479">Metal-binding</keyword>
<keyword evidence="3 7" id="KW-0521">NADP</keyword>
<name>A0ABS3J967_9HYPH</name>
<dbReference type="PANTHER" id="PTHR30004">
    <property type="entry name" value="4-HYDROXYTHREONINE-4-PHOSPHATE DEHYDROGENASE"/>
    <property type="match status" value="1"/>
</dbReference>
<dbReference type="HAMAP" id="MF_00536">
    <property type="entry name" value="PdxA"/>
    <property type="match status" value="1"/>
</dbReference>
<dbReference type="RefSeq" id="WP_207352848.1">
    <property type="nucleotide sequence ID" value="NZ_JAFMPY010000034.1"/>
</dbReference>
<evidence type="ECO:0000256" key="3">
    <source>
        <dbReference type="ARBA" id="ARBA00022857"/>
    </source>
</evidence>
<feature type="binding site" evidence="7">
    <location>
        <position position="238"/>
    </location>
    <ligand>
        <name>a divalent metal cation</name>
        <dbReference type="ChEBI" id="CHEBI:60240"/>
        <note>ligand shared between dimeric partners</note>
    </ligand>
</feature>
<dbReference type="EMBL" id="JAFMPY010000034">
    <property type="protein sequence ID" value="MBO0906216.1"/>
    <property type="molecule type" value="Genomic_DNA"/>
</dbReference>
<keyword evidence="6 7" id="KW-0664">Pyridoxine biosynthesis</keyword>
<comment type="pathway">
    <text evidence="7">Cofactor biosynthesis; pyridoxine 5'-phosphate biosynthesis; pyridoxine 5'-phosphate from D-erythrose 4-phosphate: step 4/5.</text>
</comment>
<keyword evidence="7" id="KW-0170">Cobalt</keyword>
<dbReference type="Pfam" id="PF04166">
    <property type="entry name" value="PdxA"/>
    <property type="match status" value="1"/>
</dbReference>
<dbReference type="Proteomes" id="UP000664288">
    <property type="component" value="Unassembled WGS sequence"/>
</dbReference>
<feature type="binding site" evidence="7">
    <location>
        <position position="319"/>
    </location>
    <ligand>
        <name>substrate</name>
    </ligand>
</feature>
<keyword evidence="7" id="KW-0862">Zinc</keyword>
<comment type="catalytic activity">
    <reaction evidence="7">
        <text>4-(phosphooxy)-L-threonine + NAD(+) = 3-amino-2-oxopropyl phosphate + CO2 + NADH</text>
        <dbReference type="Rhea" id="RHEA:32275"/>
        <dbReference type="ChEBI" id="CHEBI:16526"/>
        <dbReference type="ChEBI" id="CHEBI:57279"/>
        <dbReference type="ChEBI" id="CHEBI:57540"/>
        <dbReference type="ChEBI" id="CHEBI:57945"/>
        <dbReference type="ChEBI" id="CHEBI:58452"/>
        <dbReference type="EC" id="1.1.1.262"/>
    </reaction>
</comment>
<organism evidence="8 9">
    <name type="scientific">Jiella sonneratiae</name>
    <dbReference type="NCBI Taxonomy" id="2816856"/>
    <lineage>
        <taxon>Bacteria</taxon>
        <taxon>Pseudomonadati</taxon>
        <taxon>Pseudomonadota</taxon>
        <taxon>Alphaproteobacteria</taxon>
        <taxon>Hyphomicrobiales</taxon>
        <taxon>Aurantimonadaceae</taxon>
        <taxon>Jiella</taxon>
    </lineage>
</organism>
<comment type="miscellaneous">
    <text evidence="7">The active site is located at the dimer interface.</text>
</comment>
<comment type="subunit">
    <text evidence="7">Homodimer.</text>
</comment>
<reference evidence="8 9" key="1">
    <citation type="submission" date="2021-03" db="EMBL/GenBank/DDBJ databases">
        <title>Whole genome sequence of Jiella sp. MQZ13P-4.</title>
        <authorList>
            <person name="Tuo L."/>
        </authorList>
    </citation>
    <scope>NUCLEOTIDE SEQUENCE [LARGE SCALE GENOMIC DNA]</scope>
    <source>
        <strain evidence="8 9">MQZ13P-4</strain>
    </source>
</reference>
<protein>
    <recommendedName>
        <fullName evidence="7">4-hydroxythreonine-4-phosphate dehydrogenase</fullName>
        <ecNumber evidence="7">1.1.1.262</ecNumber>
    </recommendedName>
    <alternativeName>
        <fullName evidence="7">4-(phosphohydroxy)-L-threonine dehydrogenase</fullName>
    </alternativeName>
</protein>
<evidence type="ECO:0000256" key="7">
    <source>
        <dbReference type="HAMAP-Rule" id="MF_00536"/>
    </source>
</evidence>
<comment type="caution">
    <text evidence="8">The sequence shown here is derived from an EMBL/GenBank/DDBJ whole genome shotgun (WGS) entry which is preliminary data.</text>
</comment>
<dbReference type="NCBIfam" id="NF003699">
    <property type="entry name" value="PRK05312.1"/>
    <property type="match status" value="1"/>
</dbReference>
<feature type="binding site" evidence="7">
    <location>
        <position position="193"/>
    </location>
    <ligand>
        <name>a divalent metal cation</name>
        <dbReference type="ChEBI" id="CHEBI:60240"/>
        <note>ligand shared between dimeric partners</note>
    </ligand>
</feature>
<evidence type="ECO:0000313" key="8">
    <source>
        <dbReference type="EMBL" id="MBO0906216.1"/>
    </source>
</evidence>
<feature type="binding site" evidence="7">
    <location>
        <position position="301"/>
    </location>
    <ligand>
        <name>substrate</name>
    </ligand>
</feature>
<keyword evidence="7" id="KW-0460">Magnesium</keyword>
<keyword evidence="1 7" id="KW-0963">Cytoplasm</keyword>
<feature type="binding site" evidence="7">
    <location>
        <position position="293"/>
    </location>
    <ligand>
        <name>a divalent metal cation</name>
        <dbReference type="ChEBI" id="CHEBI:60240"/>
        <note>ligand shared between dimeric partners</note>
    </ligand>
</feature>
<dbReference type="InterPro" id="IPR037510">
    <property type="entry name" value="PdxA"/>
</dbReference>